<accession>A0A1I4AM46</accession>
<reference evidence="4" key="1">
    <citation type="submission" date="2016-10" db="EMBL/GenBank/DDBJ databases">
        <authorList>
            <person name="Varghese N."/>
            <person name="Submissions S."/>
        </authorList>
    </citation>
    <scope>NUCLEOTIDE SEQUENCE [LARGE SCALE GENOMIC DNA]</scope>
    <source>
        <strain evidence="4">DSM 28453</strain>
    </source>
</reference>
<dbReference type="AlphaFoldDB" id="A0A1I4AM46"/>
<dbReference type="InterPro" id="IPR049449">
    <property type="entry name" value="TesB_ACOT8-like_N"/>
</dbReference>
<dbReference type="Pfam" id="PF13622">
    <property type="entry name" value="4HBT_3"/>
    <property type="match status" value="1"/>
</dbReference>
<dbReference type="STRING" id="1280847.SAMN04488036_101476"/>
<dbReference type="InterPro" id="IPR049450">
    <property type="entry name" value="ACOT8-like_C"/>
</dbReference>
<evidence type="ECO:0000259" key="1">
    <source>
        <dbReference type="Pfam" id="PF13622"/>
    </source>
</evidence>
<dbReference type="OrthoDB" id="7059210at2"/>
<dbReference type="EMBL" id="FOSZ01000001">
    <property type="protein sequence ID" value="SFK57592.1"/>
    <property type="molecule type" value="Genomic_DNA"/>
</dbReference>
<evidence type="ECO:0000259" key="2">
    <source>
        <dbReference type="Pfam" id="PF20789"/>
    </source>
</evidence>
<dbReference type="Gene3D" id="2.40.160.210">
    <property type="entry name" value="Acyl-CoA thioesterase, double hotdog domain"/>
    <property type="match status" value="1"/>
</dbReference>
<feature type="domain" description="Acyl-CoA thioesterase-like C-terminal" evidence="2">
    <location>
        <begin position="122"/>
        <end position="256"/>
    </location>
</feature>
<proteinExistence type="predicted"/>
<dbReference type="InterPro" id="IPR029069">
    <property type="entry name" value="HotDog_dom_sf"/>
</dbReference>
<dbReference type="Proteomes" id="UP000198851">
    <property type="component" value="Unassembled WGS sequence"/>
</dbReference>
<protein>
    <submittedName>
        <fullName evidence="3">Acyl-CoA thioesterase</fullName>
    </submittedName>
</protein>
<dbReference type="RefSeq" id="WP_093319752.1">
    <property type="nucleotide sequence ID" value="NZ_FOSZ01000001.1"/>
</dbReference>
<keyword evidence="4" id="KW-1185">Reference proteome</keyword>
<evidence type="ECO:0000313" key="3">
    <source>
        <dbReference type="EMBL" id="SFK57592.1"/>
    </source>
</evidence>
<name>A0A1I4AM46_9RHOB</name>
<sequence length="259" mass="27975">MTTTLAEFLEHAEVGQDVPTNWAQGRTAFGGFTSALLLRAALGTSADLPALRSAMINFTAPVTETPDMAIDVLRQGRNVTTLDVKARVAGKVVACGVFSFGASQISHVSDGLPAASVPVPEEAELMIPEGREAPAAFFNNFEVRLIEGNRPFAGAARGHVRIWARHRDRASWSTPEGLMCLGDVLPPAIFVKATKPGPNSSMNWMYNVVREDTSTRDGWYMLETDLSAAENGYSSQVMRIWNSDGDLLVDGMQAVVTFV</sequence>
<organism evidence="3 4">
    <name type="scientific">Shimia haliotis</name>
    <dbReference type="NCBI Taxonomy" id="1280847"/>
    <lineage>
        <taxon>Bacteria</taxon>
        <taxon>Pseudomonadati</taxon>
        <taxon>Pseudomonadota</taxon>
        <taxon>Alphaproteobacteria</taxon>
        <taxon>Rhodobacterales</taxon>
        <taxon>Roseobacteraceae</taxon>
    </lineage>
</organism>
<dbReference type="SUPFAM" id="SSF54637">
    <property type="entry name" value="Thioesterase/thiol ester dehydrase-isomerase"/>
    <property type="match status" value="2"/>
</dbReference>
<dbReference type="Pfam" id="PF20789">
    <property type="entry name" value="4HBT_3C"/>
    <property type="match status" value="1"/>
</dbReference>
<gene>
    <name evidence="3" type="ORF">SAMN04488036_101476</name>
</gene>
<evidence type="ECO:0000313" key="4">
    <source>
        <dbReference type="Proteomes" id="UP000198851"/>
    </source>
</evidence>
<feature type="domain" description="Acyl-CoA thioesterase-like N-terminal HotDog" evidence="1">
    <location>
        <begin position="19"/>
        <end position="101"/>
    </location>
</feature>
<dbReference type="InterPro" id="IPR042171">
    <property type="entry name" value="Acyl-CoA_hotdog"/>
</dbReference>